<protein>
    <submittedName>
        <fullName evidence="1">Uncharacterized protein</fullName>
    </submittedName>
</protein>
<dbReference type="EMBL" id="JANPWB010000003">
    <property type="protein sequence ID" value="KAJ1202842.1"/>
    <property type="molecule type" value="Genomic_DNA"/>
</dbReference>
<evidence type="ECO:0000313" key="1">
    <source>
        <dbReference type="EMBL" id="KAJ1202842.1"/>
    </source>
</evidence>
<evidence type="ECO:0000313" key="2">
    <source>
        <dbReference type="Proteomes" id="UP001066276"/>
    </source>
</evidence>
<comment type="caution">
    <text evidence="1">The sequence shown here is derived from an EMBL/GenBank/DDBJ whole genome shotgun (WGS) entry which is preliminary data.</text>
</comment>
<name>A0AAV7VQ71_PLEWA</name>
<dbReference type="AlphaFoldDB" id="A0AAV7VQ71"/>
<keyword evidence="2" id="KW-1185">Reference proteome</keyword>
<dbReference type="Proteomes" id="UP001066276">
    <property type="component" value="Chromosome 2_1"/>
</dbReference>
<gene>
    <name evidence="1" type="ORF">NDU88_006637</name>
</gene>
<reference evidence="1" key="1">
    <citation type="journal article" date="2022" name="bioRxiv">
        <title>Sequencing and chromosome-scale assembly of the giantPleurodeles waltlgenome.</title>
        <authorList>
            <person name="Brown T."/>
            <person name="Elewa A."/>
            <person name="Iarovenko S."/>
            <person name="Subramanian E."/>
            <person name="Araus A.J."/>
            <person name="Petzold A."/>
            <person name="Susuki M."/>
            <person name="Suzuki K.-i.T."/>
            <person name="Hayashi T."/>
            <person name="Toyoda A."/>
            <person name="Oliveira C."/>
            <person name="Osipova E."/>
            <person name="Leigh N.D."/>
            <person name="Simon A."/>
            <person name="Yun M.H."/>
        </authorList>
    </citation>
    <scope>NUCLEOTIDE SEQUENCE</scope>
    <source>
        <strain evidence="1">20211129_DDA</strain>
        <tissue evidence="1">Liver</tissue>
    </source>
</reference>
<proteinExistence type="predicted"/>
<sequence length="128" mass="13621">MARGFPPPIEASAQRWQLPCGPAALQAGKARSITTCPICTQQAATQQQLPAGPHIFPEREIPACLSHLEHAHSPHRAGQGFRNGLATNACCGVAYLSLCCTKKDARGETASSYPTLPHITFIAESKDS</sequence>
<accession>A0AAV7VQ71</accession>
<organism evidence="1 2">
    <name type="scientific">Pleurodeles waltl</name>
    <name type="common">Iberian ribbed newt</name>
    <dbReference type="NCBI Taxonomy" id="8319"/>
    <lineage>
        <taxon>Eukaryota</taxon>
        <taxon>Metazoa</taxon>
        <taxon>Chordata</taxon>
        <taxon>Craniata</taxon>
        <taxon>Vertebrata</taxon>
        <taxon>Euteleostomi</taxon>
        <taxon>Amphibia</taxon>
        <taxon>Batrachia</taxon>
        <taxon>Caudata</taxon>
        <taxon>Salamandroidea</taxon>
        <taxon>Salamandridae</taxon>
        <taxon>Pleurodelinae</taxon>
        <taxon>Pleurodeles</taxon>
    </lineage>
</organism>